<dbReference type="GO" id="GO:0034628">
    <property type="term" value="P:'de novo' NAD+ biosynthetic process from L-aspartate"/>
    <property type="evidence" value="ECO:0007669"/>
    <property type="project" value="TreeGrafter"/>
</dbReference>
<dbReference type="EC" id="1.4.3.16" evidence="4 12"/>
<evidence type="ECO:0000256" key="13">
    <source>
        <dbReference type="RuleBase" id="RU362049"/>
    </source>
</evidence>
<evidence type="ECO:0000256" key="7">
    <source>
        <dbReference type="ARBA" id="ARBA00022642"/>
    </source>
</evidence>
<protein>
    <recommendedName>
        <fullName evidence="5 12">L-aspartate oxidase</fullName>
        <ecNumber evidence="4 12">1.4.3.16</ecNumber>
    </recommendedName>
</protein>
<reference evidence="17 18" key="1">
    <citation type="submission" date="2018-12" db="EMBL/GenBank/DDBJ databases">
        <authorList>
            <person name="Li F."/>
        </authorList>
    </citation>
    <scope>NUCLEOTIDE SEQUENCE [LARGE SCALE GENOMIC DNA]</scope>
    <source>
        <strain evidence="17 18">8H24J-4-2</strain>
    </source>
</reference>
<dbReference type="RefSeq" id="WP_128498467.1">
    <property type="nucleotide sequence ID" value="NZ_RZNC01000002.1"/>
</dbReference>
<feature type="compositionally biased region" description="Basic and acidic residues" evidence="14">
    <location>
        <begin position="511"/>
        <end position="548"/>
    </location>
</feature>
<sequence length="556" mass="57255">MARSVRRSVVVVGSGIAGLTTALRASRSHDVVLVTSGCLEDSNTRYAQGGIAGVLGTGDSVAAHVEDTIAAGAGLCDPEAVRVLATEAPGRLRELVALGVPFDRVDGALALALEAAHSAARILHAGGDATGAAIEATLASAARERVDRVLEHTRATALLLTDGIVSGVRLEGFDGPSVLAADAVVLATGGFAGLYAHTSNPPSATGAGLALAAWAGAAVADLEFVQFHPTVLAGSGGFLISEAVRGEGAVLRDGSGERFLLRVHAAAELAPRDVVARGIADAMARQGGRPVFLDATALDGPRLDARFPGIAARLRAAGIDWTREPVPVTPAAHYTMGGIATDLHGLTTVPGLLAVGEVARTGVHGANRLASNSLIEGAVFGARAATALGNPQLYDRSLRVPTGRTFAPMSSSLVTPTAFERGGSHRVADLLWEEVGLSRSAVGLERAVGRLDALARAGAAHPDDLLLAWLVAHAALDRRESRGAHSRVDFPATDPALTAPSYLRVAGGHDALVDHDDDRSRPATRPRERDTRETDTGETDTRETARDTDTEDAIAC</sequence>
<dbReference type="InterPro" id="IPR003953">
    <property type="entry name" value="FAD-dep_OxRdtase_2_FAD-bd"/>
</dbReference>
<dbReference type="Gene3D" id="3.90.700.10">
    <property type="entry name" value="Succinate dehydrogenase/fumarate reductase flavoprotein, catalytic domain"/>
    <property type="match status" value="1"/>
</dbReference>
<keyword evidence="7 13" id="KW-0662">Pyridine nucleotide biosynthesis</keyword>
<evidence type="ECO:0000313" key="17">
    <source>
        <dbReference type="EMBL" id="RWZ64690.1"/>
    </source>
</evidence>
<dbReference type="NCBIfam" id="TIGR00551">
    <property type="entry name" value="nadB"/>
    <property type="match status" value="1"/>
</dbReference>
<dbReference type="GO" id="GO:0033765">
    <property type="term" value="F:steroid dehydrogenase activity, acting on the CH-CH group of donors"/>
    <property type="evidence" value="ECO:0007669"/>
    <property type="project" value="UniProtKB-ARBA"/>
</dbReference>
<evidence type="ECO:0000259" key="16">
    <source>
        <dbReference type="Pfam" id="PF02910"/>
    </source>
</evidence>
<dbReference type="InterPro" id="IPR037099">
    <property type="entry name" value="Fum_R/Succ_DH_flav-like_C_sf"/>
</dbReference>
<evidence type="ECO:0000256" key="8">
    <source>
        <dbReference type="ARBA" id="ARBA00022827"/>
    </source>
</evidence>
<evidence type="ECO:0000256" key="4">
    <source>
        <dbReference type="ARBA" id="ARBA00012173"/>
    </source>
</evidence>
<dbReference type="Gene3D" id="1.20.58.100">
    <property type="entry name" value="Fumarate reductase/succinate dehydrogenase flavoprotein-like, C-terminal domain"/>
    <property type="match status" value="1"/>
</dbReference>
<dbReference type="InterPro" id="IPR015939">
    <property type="entry name" value="Fum_Rdtase/Succ_DH_flav-like_C"/>
</dbReference>
<keyword evidence="6 13" id="KW-0285">Flavoprotein</keyword>
<dbReference type="EMBL" id="RZNC01000002">
    <property type="protein sequence ID" value="RWZ64690.1"/>
    <property type="molecule type" value="Genomic_DNA"/>
</dbReference>
<dbReference type="Pfam" id="PF00890">
    <property type="entry name" value="FAD_binding_2"/>
    <property type="match status" value="1"/>
</dbReference>
<dbReference type="GO" id="GO:0008734">
    <property type="term" value="F:L-aspartate oxidase activity"/>
    <property type="evidence" value="ECO:0007669"/>
    <property type="project" value="UniProtKB-UniRule"/>
</dbReference>
<name>A0A3S4ABE6_9MICO</name>
<comment type="pathway">
    <text evidence="2 13">Cofactor biosynthesis; NAD(+) biosynthesis; iminoaspartate from L-aspartate (oxidase route): step 1/1.</text>
</comment>
<accession>A0A3S4ABE6</accession>
<dbReference type="PRINTS" id="PR00368">
    <property type="entry name" value="FADPNR"/>
</dbReference>
<keyword evidence="9 13" id="KW-0560">Oxidoreductase</keyword>
<dbReference type="InterPro" id="IPR027477">
    <property type="entry name" value="Succ_DH/fumarate_Rdtase_cat_sf"/>
</dbReference>
<dbReference type="Pfam" id="PF02910">
    <property type="entry name" value="Succ_DH_flav_C"/>
    <property type="match status" value="1"/>
</dbReference>
<gene>
    <name evidence="17" type="primary">nadB</name>
    <name evidence="17" type="ORF">ELQ92_08115</name>
</gene>
<dbReference type="SUPFAM" id="SSF56425">
    <property type="entry name" value="Succinate dehydrogenase/fumarate reductase flavoprotein, catalytic domain"/>
    <property type="match status" value="1"/>
</dbReference>
<evidence type="ECO:0000256" key="5">
    <source>
        <dbReference type="ARBA" id="ARBA00021901"/>
    </source>
</evidence>
<evidence type="ECO:0000256" key="2">
    <source>
        <dbReference type="ARBA" id="ARBA00004950"/>
    </source>
</evidence>
<evidence type="ECO:0000256" key="11">
    <source>
        <dbReference type="ARBA" id="ARBA00048305"/>
    </source>
</evidence>
<comment type="function">
    <text evidence="10">Catalyzes the oxidation of L-aspartate to iminoaspartate, the first step in the de novo biosynthesis of NAD(+).</text>
</comment>
<keyword evidence="8 13" id="KW-0274">FAD</keyword>
<dbReference type="FunFam" id="3.90.700.10:FF:000002">
    <property type="entry name" value="L-aspartate oxidase"/>
    <property type="match status" value="1"/>
</dbReference>
<evidence type="ECO:0000256" key="9">
    <source>
        <dbReference type="ARBA" id="ARBA00023002"/>
    </source>
</evidence>
<evidence type="ECO:0000313" key="18">
    <source>
        <dbReference type="Proteomes" id="UP000288603"/>
    </source>
</evidence>
<dbReference type="AlphaFoldDB" id="A0A3S4ABE6"/>
<dbReference type="GO" id="GO:0005737">
    <property type="term" value="C:cytoplasm"/>
    <property type="evidence" value="ECO:0007669"/>
    <property type="project" value="UniProtKB-SubCell"/>
</dbReference>
<dbReference type="Gene3D" id="3.50.50.60">
    <property type="entry name" value="FAD/NAD(P)-binding domain"/>
    <property type="match status" value="1"/>
</dbReference>
<evidence type="ECO:0000256" key="1">
    <source>
        <dbReference type="ARBA" id="ARBA00001974"/>
    </source>
</evidence>
<organism evidence="17 18">
    <name type="scientific">Labedella populi</name>
    <dbReference type="NCBI Taxonomy" id="2498850"/>
    <lineage>
        <taxon>Bacteria</taxon>
        <taxon>Bacillati</taxon>
        <taxon>Actinomycetota</taxon>
        <taxon>Actinomycetes</taxon>
        <taxon>Micrococcales</taxon>
        <taxon>Microbacteriaceae</taxon>
        <taxon>Labedella</taxon>
    </lineage>
</organism>
<evidence type="ECO:0000256" key="6">
    <source>
        <dbReference type="ARBA" id="ARBA00022630"/>
    </source>
</evidence>
<dbReference type="PANTHER" id="PTHR42716">
    <property type="entry name" value="L-ASPARTATE OXIDASE"/>
    <property type="match status" value="1"/>
</dbReference>
<evidence type="ECO:0000256" key="3">
    <source>
        <dbReference type="ARBA" id="ARBA00008562"/>
    </source>
</evidence>
<dbReference type="Proteomes" id="UP000288603">
    <property type="component" value="Unassembled WGS sequence"/>
</dbReference>
<dbReference type="SUPFAM" id="SSF46977">
    <property type="entry name" value="Succinate dehydrogenase/fumarate reductase flavoprotein C-terminal domain"/>
    <property type="match status" value="1"/>
</dbReference>
<feature type="region of interest" description="Disordered" evidence="14">
    <location>
        <begin position="510"/>
        <end position="556"/>
    </location>
</feature>
<comment type="similarity">
    <text evidence="3 13">Belongs to the FAD-dependent oxidoreductase 2 family. NadB subfamily.</text>
</comment>
<evidence type="ECO:0000259" key="15">
    <source>
        <dbReference type="Pfam" id="PF00890"/>
    </source>
</evidence>
<comment type="cofactor">
    <cofactor evidence="1 13">
        <name>FAD</name>
        <dbReference type="ChEBI" id="CHEBI:57692"/>
    </cofactor>
</comment>
<proteinExistence type="inferred from homology"/>
<comment type="catalytic activity">
    <reaction evidence="11">
        <text>L-aspartate + O2 = iminosuccinate + H2O2</text>
        <dbReference type="Rhea" id="RHEA:25876"/>
        <dbReference type="ChEBI" id="CHEBI:15379"/>
        <dbReference type="ChEBI" id="CHEBI:16240"/>
        <dbReference type="ChEBI" id="CHEBI:29991"/>
        <dbReference type="ChEBI" id="CHEBI:77875"/>
        <dbReference type="EC" id="1.4.3.16"/>
    </reaction>
    <physiologicalReaction direction="left-to-right" evidence="11">
        <dbReference type="Rhea" id="RHEA:25877"/>
    </physiologicalReaction>
</comment>
<dbReference type="SUPFAM" id="SSF51905">
    <property type="entry name" value="FAD/NAD(P)-binding domain"/>
    <property type="match status" value="1"/>
</dbReference>
<dbReference type="OrthoDB" id="9805351at2"/>
<comment type="caution">
    <text evidence="17">The sequence shown here is derived from an EMBL/GenBank/DDBJ whole genome shotgun (WGS) entry which is preliminary data.</text>
</comment>
<feature type="domain" description="FAD-dependent oxidoreductase 2 FAD-binding" evidence="15">
    <location>
        <begin position="9"/>
        <end position="374"/>
    </location>
</feature>
<keyword evidence="18" id="KW-1185">Reference proteome</keyword>
<evidence type="ECO:0000256" key="14">
    <source>
        <dbReference type="SAM" id="MobiDB-lite"/>
    </source>
</evidence>
<feature type="domain" description="Fumarate reductase/succinate dehydrogenase flavoprotein-like C-terminal" evidence="16">
    <location>
        <begin position="465"/>
        <end position="494"/>
    </location>
</feature>
<dbReference type="UniPathway" id="UPA00253">
    <property type="reaction ID" value="UER00326"/>
</dbReference>
<comment type="subcellular location">
    <subcellularLocation>
        <location evidence="13">Cytoplasm</location>
    </subcellularLocation>
</comment>
<evidence type="ECO:0000256" key="10">
    <source>
        <dbReference type="ARBA" id="ARBA00029426"/>
    </source>
</evidence>
<evidence type="ECO:0000256" key="12">
    <source>
        <dbReference type="NCBIfam" id="TIGR00551"/>
    </source>
</evidence>
<dbReference type="InterPro" id="IPR005288">
    <property type="entry name" value="NadB"/>
</dbReference>
<dbReference type="PANTHER" id="PTHR42716:SF2">
    <property type="entry name" value="L-ASPARTATE OXIDASE, CHLOROPLASTIC"/>
    <property type="match status" value="1"/>
</dbReference>
<dbReference type="InterPro" id="IPR036188">
    <property type="entry name" value="FAD/NAD-bd_sf"/>
</dbReference>